<organism evidence="4 5">
    <name type="scientific">Desulfonema limicola</name>
    <dbReference type="NCBI Taxonomy" id="45656"/>
    <lineage>
        <taxon>Bacteria</taxon>
        <taxon>Pseudomonadati</taxon>
        <taxon>Thermodesulfobacteriota</taxon>
        <taxon>Desulfobacteria</taxon>
        <taxon>Desulfobacterales</taxon>
        <taxon>Desulfococcaceae</taxon>
        <taxon>Desulfonema</taxon>
    </lineage>
</organism>
<evidence type="ECO:0000313" key="5">
    <source>
        <dbReference type="Proteomes" id="UP000663720"/>
    </source>
</evidence>
<dbReference type="Pfam" id="PF08338">
    <property type="entry name" value="DUF1731"/>
    <property type="match status" value="1"/>
</dbReference>
<dbReference type="KEGG" id="dli:dnl_12650"/>
<protein>
    <submittedName>
        <fullName evidence="4">Epimerase, SDR39I1 family</fullName>
    </submittedName>
</protein>
<dbReference type="Pfam" id="PF01370">
    <property type="entry name" value="Epimerase"/>
    <property type="match status" value="1"/>
</dbReference>
<dbReference type="EMBL" id="CP061799">
    <property type="protein sequence ID" value="QTA79018.1"/>
    <property type="molecule type" value="Genomic_DNA"/>
</dbReference>
<comment type="similarity">
    <text evidence="1">Belongs to the NAD(P)-dependent epimerase/dehydratase family. SDR39U1 subfamily.</text>
</comment>
<dbReference type="PANTHER" id="PTHR11092:SF0">
    <property type="entry name" value="EPIMERASE FAMILY PROTEIN SDR39U1"/>
    <property type="match status" value="1"/>
</dbReference>
<dbReference type="SUPFAM" id="SSF51735">
    <property type="entry name" value="NAD(P)-binding Rossmann-fold domains"/>
    <property type="match status" value="1"/>
</dbReference>
<gene>
    <name evidence="4" type="ORF">dnl_12650</name>
</gene>
<evidence type="ECO:0000259" key="2">
    <source>
        <dbReference type="Pfam" id="PF01370"/>
    </source>
</evidence>
<dbReference type="InterPro" id="IPR001509">
    <property type="entry name" value="Epimerase_deHydtase"/>
</dbReference>
<feature type="domain" description="DUF1731" evidence="3">
    <location>
        <begin position="250"/>
        <end position="296"/>
    </location>
</feature>
<dbReference type="InterPro" id="IPR010099">
    <property type="entry name" value="SDR39U1"/>
</dbReference>
<dbReference type="InterPro" id="IPR036291">
    <property type="entry name" value="NAD(P)-bd_dom_sf"/>
</dbReference>
<proteinExistence type="inferred from homology"/>
<reference evidence="4" key="1">
    <citation type="journal article" date="2021" name="Microb. Physiol.">
        <title>Proteogenomic Insights into the Physiology of Marine, Sulfate-Reducing, Filamentous Desulfonema limicola and Desulfonema magnum.</title>
        <authorList>
            <person name="Schnaars V."/>
            <person name="Wohlbrand L."/>
            <person name="Scheve S."/>
            <person name="Hinrichs C."/>
            <person name="Reinhardt R."/>
            <person name="Rabus R."/>
        </authorList>
    </citation>
    <scope>NUCLEOTIDE SEQUENCE</scope>
    <source>
        <strain evidence="4">5ac10</strain>
    </source>
</reference>
<dbReference type="RefSeq" id="WP_207690815.1">
    <property type="nucleotide sequence ID" value="NZ_CP061799.1"/>
</dbReference>
<name>A0A975GFA2_9BACT</name>
<dbReference type="Proteomes" id="UP000663720">
    <property type="component" value="Chromosome"/>
</dbReference>
<feature type="domain" description="NAD-dependent epimerase/dehydratase" evidence="2">
    <location>
        <begin position="3"/>
        <end position="215"/>
    </location>
</feature>
<accession>A0A975GFA2</accession>
<keyword evidence="5" id="KW-1185">Reference proteome</keyword>
<dbReference type="NCBIfam" id="TIGR01777">
    <property type="entry name" value="yfcH"/>
    <property type="match status" value="1"/>
</dbReference>
<dbReference type="Gene3D" id="3.40.50.720">
    <property type="entry name" value="NAD(P)-binding Rossmann-like Domain"/>
    <property type="match status" value="1"/>
</dbReference>
<dbReference type="AlphaFoldDB" id="A0A975GFA2"/>
<sequence length="300" mass="32763">MKIFISGGTGFVGQNLSKQLLNAGHSVIASGTRPEQKNINHKNFLYLPADTTKTGEWQKAVGDSDAVVNLAGRNIFNYWTKSYKQDLYNSRILTTRNIVDALPDKDIVLCSASAVGFYGDCKNEIITENSPGADDFLAMLSKDWEAEALKAEAKGARVVLTRFGIILGKNGGAMKQMLPAFRFGLGGPLGRGSQWFPWIHADDITGTIIFILENHKIQGPVNLTAPGLIQQKDFAKILGSVLKRPAFMPAPGFMIKIIMGELGNVLLTGQKVMPEKLLKSGYSFKFPDIRTAVEDIIKSA</sequence>
<evidence type="ECO:0000256" key="1">
    <source>
        <dbReference type="ARBA" id="ARBA00009353"/>
    </source>
</evidence>
<evidence type="ECO:0000313" key="4">
    <source>
        <dbReference type="EMBL" id="QTA79018.1"/>
    </source>
</evidence>
<dbReference type="InterPro" id="IPR013549">
    <property type="entry name" value="DUF1731"/>
</dbReference>
<dbReference type="PANTHER" id="PTHR11092">
    <property type="entry name" value="SUGAR NUCLEOTIDE EPIMERASE RELATED"/>
    <property type="match status" value="1"/>
</dbReference>
<dbReference type="CDD" id="cd05242">
    <property type="entry name" value="SDR_a8"/>
    <property type="match status" value="1"/>
</dbReference>
<evidence type="ECO:0000259" key="3">
    <source>
        <dbReference type="Pfam" id="PF08338"/>
    </source>
</evidence>